<keyword evidence="3" id="KW-1185">Reference proteome</keyword>
<feature type="region of interest" description="Disordered" evidence="1">
    <location>
        <begin position="1"/>
        <end position="23"/>
    </location>
</feature>
<evidence type="ECO:0000256" key="1">
    <source>
        <dbReference type="SAM" id="MobiDB-lite"/>
    </source>
</evidence>
<dbReference type="EMBL" id="QUMQ01000001">
    <property type="protein sequence ID" value="REG00904.1"/>
    <property type="molecule type" value="Genomic_DNA"/>
</dbReference>
<organism evidence="2 3">
    <name type="scientific">Asanoa ferruginea</name>
    <dbReference type="NCBI Taxonomy" id="53367"/>
    <lineage>
        <taxon>Bacteria</taxon>
        <taxon>Bacillati</taxon>
        <taxon>Actinomycetota</taxon>
        <taxon>Actinomycetes</taxon>
        <taxon>Micromonosporales</taxon>
        <taxon>Micromonosporaceae</taxon>
        <taxon>Asanoa</taxon>
    </lineage>
</organism>
<proteinExistence type="predicted"/>
<sequence>MTTLPDPTPNGAACTDPSMQDARQHDDEAVLLGDAPAIAVWRLDDRDHACSAPPRSGLASRLAQRLVHVYTRRGDVIVDFDSDPNLEEVSGSESRMYLSINDPSAAAEIAVDASLVFLGWSTPSAVATPASIADRIGACQLILNANTCAVAAVRAALPGRPGPTFADHLDEILPAVRAAGMTCALHIVAIIGAWDRDEFLYYATPVEVEAARHVRAGTIHGLSDHIDLLVFTVGKPSINGVTGGGNAGFGY</sequence>
<protein>
    <submittedName>
        <fullName evidence="2">Uncharacterized protein</fullName>
    </submittedName>
</protein>
<name>A0A3D9ZXL2_9ACTN</name>
<dbReference type="AlphaFoldDB" id="A0A3D9ZXL2"/>
<comment type="caution">
    <text evidence="2">The sequence shown here is derived from an EMBL/GenBank/DDBJ whole genome shotgun (WGS) entry which is preliminary data.</text>
</comment>
<dbReference type="OrthoDB" id="3388347at2"/>
<evidence type="ECO:0000313" key="2">
    <source>
        <dbReference type="EMBL" id="REG00904.1"/>
    </source>
</evidence>
<dbReference type="Proteomes" id="UP000256913">
    <property type="component" value="Unassembled WGS sequence"/>
</dbReference>
<dbReference type="RefSeq" id="WP_147315714.1">
    <property type="nucleotide sequence ID" value="NZ_BONB01000010.1"/>
</dbReference>
<gene>
    <name evidence="2" type="ORF">DFJ67_6964</name>
</gene>
<accession>A0A3D9ZXL2</accession>
<reference evidence="2 3" key="1">
    <citation type="submission" date="2018-08" db="EMBL/GenBank/DDBJ databases">
        <title>Sequencing the genomes of 1000 actinobacteria strains.</title>
        <authorList>
            <person name="Klenk H.-P."/>
        </authorList>
    </citation>
    <scope>NUCLEOTIDE SEQUENCE [LARGE SCALE GENOMIC DNA]</scope>
    <source>
        <strain evidence="2 3">DSM 44099</strain>
    </source>
</reference>
<evidence type="ECO:0000313" key="3">
    <source>
        <dbReference type="Proteomes" id="UP000256913"/>
    </source>
</evidence>